<dbReference type="GO" id="GO:0016491">
    <property type="term" value="F:oxidoreductase activity"/>
    <property type="evidence" value="ECO:0007669"/>
    <property type="project" value="UniProtKB-KW"/>
</dbReference>
<dbReference type="InterPro" id="IPR016208">
    <property type="entry name" value="Ald_Oxase/xanthine_DH-like"/>
</dbReference>
<dbReference type="Gene3D" id="3.90.1170.50">
    <property type="entry name" value="Aldehyde oxidase/xanthine dehydrogenase, a/b hammerhead"/>
    <property type="match status" value="1"/>
</dbReference>
<dbReference type="Pfam" id="PF20256">
    <property type="entry name" value="MoCoBD_2"/>
    <property type="match status" value="1"/>
</dbReference>
<evidence type="ECO:0000259" key="3">
    <source>
        <dbReference type="SMART" id="SM01008"/>
    </source>
</evidence>
<keyword evidence="2" id="KW-0560">Oxidoreductase</keyword>
<proteinExistence type="predicted"/>
<evidence type="ECO:0000256" key="1">
    <source>
        <dbReference type="ARBA" id="ARBA00022505"/>
    </source>
</evidence>
<dbReference type="EMBL" id="NEXF01000029">
    <property type="protein sequence ID" value="PSO09031.1"/>
    <property type="molecule type" value="Genomic_DNA"/>
</dbReference>
<protein>
    <submittedName>
        <fullName evidence="4">Carbon monoxide dehydrogenase</fullName>
    </submittedName>
</protein>
<dbReference type="InterPro" id="IPR046867">
    <property type="entry name" value="AldOxase/xan_DH_MoCoBD2"/>
</dbReference>
<dbReference type="InterPro" id="IPR000674">
    <property type="entry name" value="Ald_Oxase/Xan_DH_a/b"/>
</dbReference>
<dbReference type="Gene3D" id="3.30.365.10">
    <property type="entry name" value="Aldehyde oxidase/xanthine dehydrogenase, molybdopterin binding domain"/>
    <property type="match status" value="4"/>
</dbReference>
<keyword evidence="1" id="KW-0500">Molybdenum</keyword>
<dbReference type="Pfam" id="PF02738">
    <property type="entry name" value="MoCoBD_1"/>
    <property type="match status" value="1"/>
</dbReference>
<dbReference type="SUPFAM" id="SSF56003">
    <property type="entry name" value="Molybdenum cofactor-binding domain"/>
    <property type="match status" value="1"/>
</dbReference>
<comment type="caution">
    <text evidence="4">The sequence shown here is derived from an EMBL/GenBank/DDBJ whole genome shotgun (WGS) entry which is preliminary data.</text>
</comment>
<dbReference type="PANTHER" id="PTHR11908">
    <property type="entry name" value="XANTHINE DEHYDROGENASE"/>
    <property type="match status" value="1"/>
</dbReference>
<dbReference type="FunFam" id="3.30.365.10:FF:000001">
    <property type="entry name" value="Xanthine dehydrogenase oxidase"/>
    <property type="match status" value="1"/>
</dbReference>
<dbReference type="InterPro" id="IPR036856">
    <property type="entry name" value="Ald_Oxase/Xan_DH_a/b_sf"/>
</dbReference>
<dbReference type="SMART" id="SM01008">
    <property type="entry name" value="Ald_Xan_dh_C"/>
    <property type="match status" value="1"/>
</dbReference>
<feature type="domain" description="Aldehyde oxidase/xanthine dehydrogenase a/b hammerhead" evidence="3">
    <location>
        <begin position="20"/>
        <end position="137"/>
    </location>
</feature>
<evidence type="ECO:0000313" key="5">
    <source>
        <dbReference type="Proteomes" id="UP000242015"/>
    </source>
</evidence>
<evidence type="ECO:0000313" key="4">
    <source>
        <dbReference type="EMBL" id="PSO09031.1"/>
    </source>
</evidence>
<dbReference type="InterPro" id="IPR037165">
    <property type="entry name" value="AldOxase/xan_DH_Mopterin-bd_sf"/>
</dbReference>
<dbReference type="AlphaFoldDB" id="A0A2R6CDX3"/>
<organism evidence="4 5">
    <name type="scientific">Candidatus Marsarchaeota G2 archaeon BE_D</name>
    <dbReference type="NCBI Taxonomy" id="1978158"/>
    <lineage>
        <taxon>Archaea</taxon>
        <taxon>Candidatus Marsarchaeota</taxon>
        <taxon>Candidatus Marsarchaeota group 2</taxon>
    </lineage>
</organism>
<evidence type="ECO:0000256" key="2">
    <source>
        <dbReference type="ARBA" id="ARBA00023002"/>
    </source>
</evidence>
<dbReference type="InterPro" id="IPR008274">
    <property type="entry name" value="AldOxase/xan_DH_MoCoBD1"/>
</dbReference>
<gene>
    <name evidence="4" type="ORF">B9Q04_02525</name>
</gene>
<dbReference type="Proteomes" id="UP000242015">
    <property type="component" value="Unassembled WGS sequence"/>
</dbReference>
<reference evidence="4 5" key="1">
    <citation type="submission" date="2017-04" db="EMBL/GenBank/DDBJ databases">
        <title>Novel microbial lineages endemic to geothermal iron-oxide mats fill important gaps in the evolutionary history of Archaea.</title>
        <authorList>
            <person name="Jay Z.J."/>
            <person name="Beam J.P."/>
            <person name="Dlakic M."/>
            <person name="Rusch D.B."/>
            <person name="Kozubal M.A."/>
            <person name="Inskeep W.P."/>
        </authorList>
    </citation>
    <scope>NUCLEOTIDE SEQUENCE [LARGE SCALE GENOMIC DNA]</scope>
    <source>
        <strain evidence="4">BE_D</strain>
    </source>
</reference>
<accession>A0A2R6CDX3</accession>
<dbReference type="SUPFAM" id="SSF54665">
    <property type="entry name" value="CO dehydrogenase molybdoprotein N-domain-like"/>
    <property type="match status" value="1"/>
</dbReference>
<dbReference type="GO" id="GO:0005506">
    <property type="term" value="F:iron ion binding"/>
    <property type="evidence" value="ECO:0007669"/>
    <property type="project" value="InterPro"/>
</dbReference>
<dbReference type="Pfam" id="PF01315">
    <property type="entry name" value="Ald_Xan_dh_C"/>
    <property type="match status" value="1"/>
</dbReference>
<name>A0A2R6CDX3_9ARCH</name>
<sequence>MTASLCGSRVKRREDPRFITGTGNYVADITLPDMVYVKFVRSPYAHALIKSVDASAAKEVKGVLGVYTGVDLKNKLAPVPCAWLVPTEPPIKVPEYRAVAVDKVRYVGDPVAVVVAESQAAAEEAAERVNVVYEPLPVVVDQEDAVKDGAPRLYEGIDKNTSFVWRLKGGDVESAFRQAEIVVKQRLVNQRLQPTAMETRAAVAEYDSARGEATLWVTSQNPHIHRLLISAMTGIPEQKLRVIAPDVGGGFGSKIQVYGFEAVVTLLSRELRRPVKWVETRSENYMSTIHGRAHVDYVELAAKRDGTILGLRVKTYANLGAYLTTAAPGVPTILFGIMLSGAYRIPAVECEVHGVLTNTAPVDAYRGAGRPEATYIVERMVDILAHELGMDPVDVRLKNFIPKDKFPYTVATGLLYDSGNYEETLKKAMSLVGYQRLREEQRRLREQGRLMGIGISTYVEVCGLGPSKVVRSTGFGLGLWDSAVVRVHPSGKVSVYTGAHPHGQGEETSFAQIAADELGVPFEDVEVVHGDTAMTPFGMGTYGSRTLPVAGMAIVGACRKVVEKAKKIAASLLEAREEDVVWEHGKFYVRGAPAKYKTIQEVALASYTAENLPPGMEPGLEVTHFYDPTNFVFPFGAHICVVEVDRETGEVKIQKYVAVDDCGNQINPMLVEGQVHGGITQGLAQALYEEAVYDSQGNLLTQSLNDYALPTTLEAPTYITDYTVTPSPVTPLGVKGVGETGTIAATPAVVNAVVDALAHLGIKHLDMPLKPEKIWKAVRQAESKQTTTTN</sequence>
<dbReference type="PANTHER" id="PTHR11908:SF132">
    <property type="entry name" value="ALDEHYDE OXIDASE 1-RELATED"/>
    <property type="match status" value="1"/>
</dbReference>